<proteinExistence type="predicted"/>
<dbReference type="EMBL" id="MU129015">
    <property type="protein sequence ID" value="KAF9510481.1"/>
    <property type="molecule type" value="Genomic_DNA"/>
</dbReference>
<keyword evidence="2" id="KW-1185">Reference proteome</keyword>
<reference evidence="1" key="1">
    <citation type="journal article" date="2020" name="Nat. Commun.">
        <title>Large-scale genome sequencing of mycorrhizal fungi provides insights into the early evolution of symbiotic traits.</title>
        <authorList>
            <person name="Miyauchi S."/>
            <person name="Kiss E."/>
            <person name="Kuo A."/>
            <person name="Drula E."/>
            <person name="Kohler A."/>
            <person name="Sanchez-Garcia M."/>
            <person name="Morin E."/>
            <person name="Andreopoulos B."/>
            <person name="Barry K.W."/>
            <person name="Bonito G."/>
            <person name="Buee M."/>
            <person name="Carver A."/>
            <person name="Chen C."/>
            <person name="Cichocki N."/>
            <person name="Clum A."/>
            <person name="Culley D."/>
            <person name="Crous P.W."/>
            <person name="Fauchery L."/>
            <person name="Girlanda M."/>
            <person name="Hayes R.D."/>
            <person name="Keri Z."/>
            <person name="LaButti K."/>
            <person name="Lipzen A."/>
            <person name="Lombard V."/>
            <person name="Magnuson J."/>
            <person name="Maillard F."/>
            <person name="Murat C."/>
            <person name="Nolan M."/>
            <person name="Ohm R.A."/>
            <person name="Pangilinan J."/>
            <person name="Pereira M.F."/>
            <person name="Perotto S."/>
            <person name="Peter M."/>
            <person name="Pfister S."/>
            <person name="Riley R."/>
            <person name="Sitrit Y."/>
            <person name="Stielow J.B."/>
            <person name="Szollosi G."/>
            <person name="Zifcakova L."/>
            <person name="Stursova M."/>
            <person name="Spatafora J.W."/>
            <person name="Tedersoo L."/>
            <person name="Vaario L.M."/>
            <person name="Yamada A."/>
            <person name="Yan M."/>
            <person name="Wang P."/>
            <person name="Xu J."/>
            <person name="Bruns T."/>
            <person name="Baldrian P."/>
            <person name="Vilgalys R."/>
            <person name="Dunand C."/>
            <person name="Henrissat B."/>
            <person name="Grigoriev I.V."/>
            <person name="Hibbett D."/>
            <person name="Nagy L.G."/>
            <person name="Martin F.M."/>
        </authorList>
    </citation>
    <scope>NUCLEOTIDE SEQUENCE</scope>
    <source>
        <strain evidence="1">UP504</strain>
    </source>
</reference>
<comment type="caution">
    <text evidence="1">The sequence shown here is derived from an EMBL/GenBank/DDBJ whole genome shotgun (WGS) entry which is preliminary data.</text>
</comment>
<protein>
    <submittedName>
        <fullName evidence="1">Uncharacterized protein</fullName>
    </submittedName>
</protein>
<gene>
    <name evidence="1" type="ORF">BS47DRAFT_61630</name>
</gene>
<evidence type="ECO:0000313" key="1">
    <source>
        <dbReference type="EMBL" id="KAF9510481.1"/>
    </source>
</evidence>
<dbReference type="Proteomes" id="UP000886523">
    <property type="component" value="Unassembled WGS sequence"/>
</dbReference>
<sequence>MTLVMLLAPTDPLGPQEPWFPSIMLFIERDFEPAKSNIEVLIDTEISIYLKDKVAREKGFPPGTKPLKTAKHVFTTEDNVKVLELRYRLVKDLMWLYWKRGSSEFEIVFEITTSERTRDVVRANVGILQVNNDIRHLIMGELDLRSIQNLETGLHKWPRAPGMQTEAIAMYRFRVSLIRYFPDPSEFATIMLQTGTIIGGSTALSIIAGGSWAPGDLDLIVAQRYLPRLVDYLKRQGYRFDQDITRERGQYVRNAEEERLYRFEYYCFTKGDLKIDISQCFCTNHDAMTPANFVLTYHMSFVMNFVSGEGVYSLFPDETFSGRGYRNSFTVTKKLDHVLTKYAARGYKEVTDEDIGRPVYLQDRFPNHESGRFRVEYLKNIWSMKLPLLSKRSHSA</sequence>
<dbReference type="AlphaFoldDB" id="A0A9P6ATB9"/>
<evidence type="ECO:0000313" key="2">
    <source>
        <dbReference type="Proteomes" id="UP000886523"/>
    </source>
</evidence>
<accession>A0A9P6ATB9</accession>
<dbReference type="OrthoDB" id="3067340at2759"/>
<name>A0A9P6ATB9_9AGAM</name>
<organism evidence="1 2">
    <name type="scientific">Hydnum rufescens UP504</name>
    <dbReference type="NCBI Taxonomy" id="1448309"/>
    <lineage>
        <taxon>Eukaryota</taxon>
        <taxon>Fungi</taxon>
        <taxon>Dikarya</taxon>
        <taxon>Basidiomycota</taxon>
        <taxon>Agaricomycotina</taxon>
        <taxon>Agaricomycetes</taxon>
        <taxon>Cantharellales</taxon>
        <taxon>Hydnaceae</taxon>
        <taxon>Hydnum</taxon>
    </lineage>
</organism>